<feature type="chain" id="PRO_5022981486" evidence="1">
    <location>
        <begin position="17"/>
        <end position="46"/>
    </location>
</feature>
<keyword evidence="3" id="KW-1185">Reference proteome</keyword>
<comment type="caution">
    <text evidence="2">The sequence shown here is derived from an EMBL/GenBank/DDBJ whole genome shotgun (WGS) entry which is preliminary data.</text>
</comment>
<name>A0A5B7FB62_PORTR</name>
<sequence length="46" mass="5493">MYSLLLLVLMWRYVFNPFSTMTRFPIHSGDYLLILYSFRDLCGGLK</sequence>
<accession>A0A5B7FB62</accession>
<reference evidence="2 3" key="1">
    <citation type="submission" date="2019-05" db="EMBL/GenBank/DDBJ databases">
        <title>Another draft genome of Portunus trituberculatus and its Hox gene families provides insights of decapod evolution.</title>
        <authorList>
            <person name="Jeong J.-H."/>
            <person name="Song I."/>
            <person name="Kim S."/>
            <person name="Choi T."/>
            <person name="Kim D."/>
            <person name="Ryu S."/>
            <person name="Kim W."/>
        </authorList>
    </citation>
    <scope>NUCLEOTIDE SEQUENCE [LARGE SCALE GENOMIC DNA]</scope>
    <source>
        <tissue evidence="2">Muscle</tissue>
    </source>
</reference>
<dbReference type="Proteomes" id="UP000324222">
    <property type="component" value="Unassembled WGS sequence"/>
</dbReference>
<dbReference type="EMBL" id="VSRR010005403">
    <property type="protein sequence ID" value="MPC42353.1"/>
    <property type="molecule type" value="Genomic_DNA"/>
</dbReference>
<feature type="signal peptide" evidence="1">
    <location>
        <begin position="1"/>
        <end position="16"/>
    </location>
</feature>
<evidence type="ECO:0000313" key="2">
    <source>
        <dbReference type="EMBL" id="MPC42353.1"/>
    </source>
</evidence>
<evidence type="ECO:0000256" key="1">
    <source>
        <dbReference type="SAM" id="SignalP"/>
    </source>
</evidence>
<protein>
    <submittedName>
        <fullName evidence="2">Uncharacterized protein</fullName>
    </submittedName>
</protein>
<evidence type="ECO:0000313" key="3">
    <source>
        <dbReference type="Proteomes" id="UP000324222"/>
    </source>
</evidence>
<organism evidence="2 3">
    <name type="scientific">Portunus trituberculatus</name>
    <name type="common">Swimming crab</name>
    <name type="synonym">Neptunus trituberculatus</name>
    <dbReference type="NCBI Taxonomy" id="210409"/>
    <lineage>
        <taxon>Eukaryota</taxon>
        <taxon>Metazoa</taxon>
        <taxon>Ecdysozoa</taxon>
        <taxon>Arthropoda</taxon>
        <taxon>Crustacea</taxon>
        <taxon>Multicrustacea</taxon>
        <taxon>Malacostraca</taxon>
        <taxon>Eumalacostraca</taxon>
        <taxon>Eucarida</taxon>
        <taxon>Decapoda</taxon>
        <taxon>Pleocyemata</taxon>
        <taxon>Brachyura</taxon>
        <taxon>Eubrachyura</taxon>
        <taxon>Portunoidea</taxon>
        <taxon>Portunidae</taxon>
        <taxon>Portuninae</taxon>
        <taxon>Portunus</taxon>
    </lineage>
</organism>
<keyword evidence="1" id="KW-0732">Signal</keyword>
<dbReference type="AlphaFoldDB" id="A0A5B7FB62"/>
<proteinExistence type="predicted"/>
<gene>
    <name evidence="2" type="ORF">E2C01_035974</name>
</gene>